<keyword evidence="8" id="KW-1185">Reference proteome</keyword>
<accession>A0ABS9CML4</accession>
<feature type="coiled-coil region" evidence="2">
    <location>
        <begin position="36"/>
        <end position="119"/>
    </location>
</feature>
<dbReference type="Pfam" id="PF24568">
    <property type="entry name" value="CC_PcsB"/>
    <property type="match status" value="1"/>
</dbReference>
<dbReference type="Proteomes" id="UP001299220">
    <property type="component" value="Unassembled WGS sequence"/>
</dbReference>
<dbReference type="RefSeq" id="WP_235323441.1">
    <property type="nucleotide sequence ID" value="NZ_JAFBIT010000002.1"/>
</dbReference>
<dbReference type="Pfam" id="PF01551">
    <property type="entry name" value="Peptidase_M23"/>
    <property type="match status" value="1"/>
</dbReference>
<reference evidence="7 8" key="1">
    <citation type="submission" date="2020-12" db="EMBL/GenBank/DDBJ databases">
        <title>Whole genome sequences of gut porcine anaerobes.</title>
        <authorList>
            <person name="Kubasova T."/>
            <person name="Jahodarova E."/>
            <person name="Rychlik I."/>
        </authorList>
    </citation>
    <scope>NUCLEOTIDE SEQUENCE [LARGE SCALE GENOMIC DNA]</scope>
    <source>
        <strain evidence="7 8">An867</strain>
    </source>
</reference>
<feature type="domain" description="Peptidoglycan hydrolase PcsB coiled-coil" evidence="6">
    <location>
        <begin position="110"/>
        <end position="173"/>
    </location>
</feature>
<feature type="signal peptide" evidence="4">
    <location>
        <begin position="1"/>
        <end position="26"/>
    </location>
</feature>
<dbReference type="InterPro" id="IPR057309">
    <property type="entry name" value="PcsB_CC"/>
</dbReference>
<dbReference type="Gene3D" id="6.10.250.3150">
    <property type="match status" value="1"/>
</dbReference>
<feature type="region of interest" description="Disordered" evidence="3">
    <location>
        <begin position="253"/>
        <end position="288"/>
    </location>
</feature>
<dbReference type="PANTHER" id="PTHR21666">
    <property type="entry name" value="PEPTIDASE-RELATED"/>
    <property type="match status" value="1"/>
</dbReference>
<dbReference type="EMBL" id="JAFBIT010000002">
    <property type="protein sequence ID" value="MCF2652385.1"/>
    <property type="molecule type" value="Genomic_DNA"/>
</dbReference>
<proteinExistence type="predicted"/>
<evidence type="ECO:0000256" key="1">
    <source>
        <dbReference type="ARBA" id="ARBA00022729"/>
    </source>
</evidence>
<name>A0ABS9CML4_9FIRM</name>
<feature type="domain" description="M23ase beta-sheet core" evidence="5">
    <location>
        <begin position="320"/>
        <end position="414"/>
    </location>
</feature>
<evidence type="ECO:0000259" key="6">
    <source>
        <dbReference type="Pfam" id="PF24568"/>
    </source>
</evidence>
<dbReference type="InterPro" id="IPR016047">
    <property type="entry name" value="M23ase_b-sheet_dom"/>
</dbReference>
<dbReference type="SUPFAM" id="SSF51261">
    <property type="entry name" value="Duplicated hybrid motif"/>
    <property type="match status" value="1"/>
</dbReference>
<protein>
    <submittedName>
        <fullName evidence="7">Peptidoglycan DD-metalloendopeptidase family protein</fullName>
    </submittedName>
</protein>
<organism evidence="7 8">
    <name type="scientific">Anaeromassilibacillus senegalensis</name>
    <dbReference type="NCBI Taxonomy" id="1673717"/>
    <lineage>
        <taxon>Bacteria</taxon>
        <taxon>Bacillati</taxon>
        <taxon>Bacillota</taxon>
        <taxon>Clostridia</taxon>
        <taxon>Eubacteriales</taxon>
        <taxon>Acutalibacteraceae</taxon>
        <taxon>Anaeromassilibacillus</taxon>
    </lineage>
</organism>
<evidence type="ECO:0000256" key="4">
    <source>
        <dbReference type="SAM" id="SignalP"/>
    </source>
</evidence>
<dbReference type="PANTHER" id="PTHR21666:SF270">
    <property type="entry name" value="MUREIN HYDROLASE ACTIVATOR ENVC"/>
    <property type="match status" value="1"/>
</dbReference>
<keyword evidence="1 4" id="KW-0732">Signal</keyword>
<dbReference type="CDD" id="cd12797">
    <property type="entry name" value="M23_peptidase"/>
    <property type="match status" value="1"/>
</dbReference>
<evidence type="ECO:0000256" key="2">
    <source>
        <dbReference type="SAM" id="Coils"/>
    </source>
</evidence>
<comment type="caution">
    <text evidence="7">The sequence shown here is derived from an EMBL/GenBank/DDBJ whole genome shotgun (WGS) entry which is preliminary data.</text>
</comment>
<evidence type="ECO:0000313" key="7">
    <source>
        <dbReference type="EMBL" id="MCF2652385.1"/>
    </source>
</evidence>
<feature type="compositionally biased region" description="Basic and acidic residues" evidence="3">
    <location>
        <begin position="253"/>
        <end position="270"/>
    </location>
</feature>
<evidence type="ECO:0000313" key="8">
    <source>
        <dbReference type="Proteomes" id="UP001299220"/>
    </source>
</evidence>
<evidence type="ECO:0000259" key="5">
    <source>
        <dbReference type="Pfam" id="PF01551"/>
    </source>
</evidence>
<dbReference type="Gene3D" id="2.70.70.10">
    <property type="entry name" value="Glucose Permease (Domain IIA)"/>
    <property type="match status" value="1"/>
</dbReference>
<feature type="chain" id="PRO_5045960370" evidence="4">
    <location>
        <begin position="27"/>
        <end position="418"/>
    </location>
</feature>
<dbReference type="InterPro" id="IPR011055">
    <property type="entry name" value="Dup_hybrid_motif"/>
</dbReference>
<evidence type="ECO:0000256" key="3">
    <source>
        <dbReference type="SAM" id="MobiDB-lite"/>
    </source>
</evidence>
<dbReference type="InterPro" id="IPR050570">
    <property type="entry name" value="Cell_wall_metabolism_enzyme"/>
</dbReference>
<gene>
    <name evidence="7" type="ORF">JQM67_07205</name>
</gene>
<keyword evidence="2" id="KW-0175">Coiled coil</keyword>
<sequence length="418" mass="46125">MNRRNIRILSGVMALAIFASATNVFATTTAEYDEQISEIKAQQEANEAEAAELNATLGALRAKTADAEEYQATLERKIENYQQSIDLTREHIDELNGSIKELEGEIKKADAEYASTLEKLKKRLKALYTSGGELTTLEILLDSTSLYDFSMRSEAVKSFTRHDKLLMEEIKDYMLKTQEQRDALSAQKTELADQKKALESKQAELEALEAENQKLIEDLNIQSANAEALIAQNERESQDYLAQLDQLIADRAEQAAREEEERRKAEEEAQKNQGSSGGSEYVPSGGGSVDSGDLSFGWPLAGYGYGSITQYYGGMYSGTPHKGLDIGVPYGTPIYASESGQVLSAEYHWSWGNNVLIWHNGTYSTRYAHCSSLAVSAGQYVEKGQVIGYVGSTGQSSGPHLHFEVYQNGTRVDPLGFV</sequence>